<reference evidence="1 2" key="1">
    <citation type="journal article" date="2013" name="Nat. Commun.">
        <title>The evolution and pathogenic mechanisms of the rice sheath blight pathogen.</title>
        <authorList>
            <person name="Zheng A."/>
            <person name="Lin R."/>
            <person name="Xu L."/>
            <person name="Qin P."/>
            <person name="Tang C."/>
            <person name="Ai P."/>
            <person name="Zhang D."/>
            <person name="Liu Y."/>
            <person name="Sun Z."/>
            <person name="Feng H."/>
            <person name="Wang Y."/>
            <person name="Chen Y."/>
            <person name="Liang X."/>
            <person name="Fu R."/>
            <person name="Li Q."/>
            <person name="Zhang J."/>
            <person name="Yu X."/>
            <person name="Xie Z."/>
            <person name="Ding L."/>
            <person name="Guan P."/>
            <person name="Tang J."/>
            <person name="Liang Y."/>
            <person name="Wang S."/>
            <person name="Deng Q."/>
            <person name="Li S."/>
            <person name="Zhu J."/>
            <person name="Wang L."/>
            <person name="Liu H."/>
            <person name="Li P."/>
        </authorList>
    </citation>
    <scope>NUCLEOTIDE SEQUENCE [LARGE SCALE GENOMIC DNA]</scope>
    <source>
        <strain evidence="2">AG-1 IA</strain>
    </source>
</reference>
<dbReference type="AlphaFoldDB" id="L8WJ58"/>
<dbReference type="Proteomes" id="UP000011668">
    <property type="component" value="Unassembled WGS sequence"/>
</dbReference>
<keyword evidence="2" id="KW-1185">Reference proteome</keyword>
<proteinExistence type="predicted"/>
<dbReference type="EMBL" id="AFRT01002322">
    <property type="protein sequence ID" value="ELU37960.1"/>
    <property type="molecule type" value="Genomic_DNA"/>
</dbReference>
<evidence type="ECO:0000313" key="2">
    <source>
        <dbReference type="Proteomes" id="UP000011668"/>
    </source>
</evidence>
<accession>L8WJ58</accession>
<name>L8WJ58_THACA</name>
<protein>
    <submittedName>
        <fullName evidence="1">Uncharacterized protein</fullName>
    </submittedName>
</protein>
<gene>
    <name evidence="1" type="ORF">AG1IA_08007</name>
</gene>
<evidence type="ECO:0000313" key="1">
    <source>
        <dbReference type="EMBL" id="ELU37960.1"/>
    </source>
</evidence>
<comment type="caution">
    <text evidence="1">The sequence shown here is derived from an EMBL/GenBank/DDBJ whole genome shotgun (WGS) entry which is preliminary data.</text>
</comment>
<sequence length="109" mass="12593">MDVKSNRTPLCRPLEDTLSPVLSSGVSENSQLEEFGSVSIKRGISAIVSMRCYEPILDGELNEILNVRSYNMLWPTHWRQPGTVGGQRYTSNIRYQYAQIHHWKFYKDT</sequence>
<dbReference type="HOGENOM" id="CLU_2185727_0_0_1"/>
<organism evidence="1 2">
    <name type="scientific">Thanatephorus cucumeris (strain AG1-IA)</name>
    <name type="common">Rice sheath blight fungus</name>
    <name type="synonym">Rhizoctonia solani</name>
    <dbReference type="NCBI Taxonomy" id="983506"/>
    <lineage>
        <taxon>Eukaryota</taxon>
        <taxon>Fungi</taxon>
        <taxon>Dikarya</taxon>
        <taxon>Basidiomycota</taxon>
        <taxon>Agaricomycotina</taxon>
        <taxon>Agaricomycetes</taxon>
        <taxon>Cantharellales</taxon>
        <taxon>Ceratobasidiaceae</taxon>
        <taxon>Rhizoctonia</taxon>
        <taxon>Rhizoctonia solani AG-1</taxon>
    </lineage>
</organism>